<dbReference type="Proteomes" id="UP000523955">
    <property type="component" value="Unassembled WGS sequence"/>
</dbReference>
<proteinExistence type="predicted"/>
<dbReference type="RefSeq" id="WP_185251390.1">
    <property type="nucleotide sequence ID" value="NZ_JACKXE010000001.1"/>
</dbReference>
<dbReference type="AlphaFoldDB" id="A0A7X0RD81"/>
<dbReference type="EMBL" id="JACKXE010000001">
    <property type="protein sequence ID" value="MBB6626080.1"/>
    <property type="molecule type" value="Genomic_DNA"/>
</dbReference>
<name>A0A7X0RD81_9ACTN</name>
<organism evidence="2 3">
    <name type="scientific">Nocardioides luti</name>
    <dbReference type="NCBI Taxonomy" id="2761101"/>
    <lineage>
        <taxon>Bacteria</taxon>
        <taxon>Bacillati</taxon>
        <taxon>Actinomycetota</taxon>
        <taxon>Actinomycetes</taxon>
        <taxon>Propionibacteriales</taxon>
        <taxon>Nocardioidaceae</taxon>
        <taxon>Nocardioides</taxon>
    </lineage>
</organism>
<keyword evidence="1" id="KW-1133">Transmembrane helix</keyword>
<feature type="transmembrane region" description="Helical" evidence="1">
    <location>
        <begin position="92"/>
        <end position="110"/>
    </location>
</feature>
<keyword evidence="3" id="KW-1185">Reference proteome</keyword>
<protein>
    <submittedName>
        <fullName evidence="2">Uncharacterized protein</fullName>
    </submittedName>
</protein>
<evidence type="ECO:0000313" key="2">
    <source>
        <dbReference type="EMBL" id="MBB6626080.1"/>
    </source>
</evidence>
<accession>A0A7X0RD81</accession>
<keyword evidence="1" id="KW-0472">Membrane</keyword>
<keyword evidence="1" id="KW-0812">Transmembrane</keyword>
<gene>
    <name evidence="2" type="ORF">H5V45_01985</name>
</gene>
<evidence type="ECO:0000256" key="1">
    <source>
        <dbReference type="SAM" id="Phobius"/>
    </source>
</evidence>
<evidence type="ECO:0000313" key="3">
    <source>
        <dbReference type="Proteomes" id="UP000523955"/>
    </source>
</evidence>
<comment type="caution">
    <text evidence="2">The sequence shown here is derived from an EMBL/GenBank/DDBJ whole genome shotgun (WGS) entry which is preliminary data.</text>
</comment>
<sequence length="127" mass="12731">MSPRRVSLACLLGAVLLLLVGLFLAFDNTSVDVSASDVNGGGPVGEVGCTIAPWDAALNDNDEGPGGEHSRAFVDEVGAECYSASTARFRAAVGSGVLALVLLAASGVVAGRSTRPARTGDDARADA</sequence>
<reference evidence="2 3" key="1">
    <citation type="submission" date="2020-08" db="EMBL/GenBank/DDBJ databases">
        <authorList>
            <person name="Seo M.-J."/>
        </authorList>
    </citation>
    <scope>NUCLEOTIDE SEQUENCE [LARGE SCALE GENOMIC DNA]</scope>
    <source>
        <strain evidence="2 3">KIGAM211</strain>
    </source>
</reference>